<keyword evidence="2" id="KW-1185">Reference proteome</keyword>
<name>F8AH50_PYRYC</name>
<sequence length="126" mass="14621">MELPILTGISRRTLDALMRNPYRTLEIRSARNYIVLESLREGDLVFLTYEALEDVTRGTEGMIARVLKIEKTHQRVLWEESDEREVSVCRVQLRLVGLGKVVEVEESFSGLRVRVREMMPHEMSMG</sequence>
<dbReference type="STRING" id="529709.PYCH_16140"/>
<protein>
    <recommendedName>
        <fullName evidence="3">DUF473 domain-containing protein</fullName>
    </recommendedName>
</protein>
<dbReference type="Pfam" id="PF04322">
    <property type="entry name" value="DUF473"/>
    <property type="match status" value="1"/>
</dbReference>
<accession>F8AH50</accession>
<proteinExistence type="predicted"/>
<evidence type="ECO:0000313" key="1">
    <source>
        <dbReference type="EMBL" id="AEH25280.1"/>
    </source>
</evidence>
<organism evidence="1 2">
    <name type="scientific">Pyrococcus yayanosii (strain CH1 / JCM 16557)</name>
    <dbReference type="NCBI Taxonomy" id="529709"/>
    <lineage>
        <taxon>Archaea</taxon>
        <taxon>Methanobacteriati</taxon>
        <taxon>Methanobacteriota</taxon>
        <taxon>Thermococci</taxon>
        <taxon>Thermococcales</taxon>
        <taxon>Thermococcaceae</taxon>
        <taxon>Pyrococcus</taxon>
    </lineage>
</organism>
<evidence type="ECO:0008006" key="3">
    <source>
        <dbReference type="Google" id="ProtNLM"/>
    </source>
</evidence>
<dbReference type="KEGG" id="pya:PYCH_16140"/>
<dbReference type="RefSeq" id="WP_013906336.1">
    <property type="nucleotide sequence ID" value="NC_015680.1"/>
</dbReference>
<dbReference type="GeneID" id="10838183"/>
<dbReference type="Proteomes" id="UP000008386">
    <property type="component" value="Chromosome"/>
</dbReference>
<reference evidence="1 2" key="1">
    <citation type="journal article" date="2011" name="J. Bacteriol.">
        <title>Complete genome sequence of the obligate piezophilic hyperthermophilic archaeon Pyrococcus yayanosii CH1.</title>
        <authorList>
            <person name="Jun X."/>
            <person name="Lupeng L."/>
            <person name="Minjuan X."/>
            <person name="Oger P."/>
            <person name="Fengping W."/>
            <person name="Jebbar M."/>
            <person name="Xiang X."/>
        </authorList>
    </citation>
    <scope>NUCLEOTIDE SEQUENCE [LARGE SCALE GENOMIC DNA]</scope>
    <source>
        <strain evidence="2">CH1 / JCM 16557</strain>
    </source>
</reference>
<dbReference type="AlphaFoldDB" id="F8AH50"/>
<dbReference type="eggNOG" id="arCOG04420">
    <property type="taxonomic scope" value="Archaea"/>
</dbReference>
<gene>
    <name evidence="1" type="ordered locus">PYCH_16140</name>
</gene>
<dbReference type="InterPro" id="IPR007417">
    <property type="entry name" value="DUF473"/>
</dbReference>
<dbReference type="OrthoDB" id="49941at2157"/>
<evidence type="ECO:0000313" key="2">
    <source>
        <dbReference type="Proteomes" id="UP000008386"/>
    </source>
</evidence>
<dbReference type="HOGENOM" id="CLU_144580_2_0_2"/>
<dbReference type="EMBL" id="CP002779">
    <property type="protein sequence ID" value="AEH25280.1"/>
    <property type="molecule type" value="Genomic_DNA"/>
</dbReference>